<dbReference type="Proteomes" id="UP001163082">
    <property type="component" value="Chromosome"/>
</dbReference>
<comment type="similarity">
    <text evidence="2 7">Belongs to the UDP-glucose/GDP-mannose dehydrogenase family.</text>
</comment>
<protein>
    <recommendedName>
        <fullName evidence="3 7">UDP-glucose 6-dehydrogenase</fullName>
        <ecNumber evidence="3 7">1.1.1.22</ecNumber>
    </recommendedName>
</protein>
<feature type="domain" description="UDP-glucose/GDP-mannose dehydrogenase C-terminal" evidence="8">
    <location>
        <begin position="300"/>
        <end position="387"/>
    </location>
</feature>
<evidence type="ECO:0000313" key="9">
    <source>
        <dbReference type="EMBL" id="UYV18033.1"/>
    </source>
</evidence>
<organism evidence="9 10">
    <name type="scientific">Halomonas qaidamensis</name>
    <dbReference type="NCBI Taxonomy" id="2866211"/>
    <lineage>
        <taxon>Bacteria</taxon>
        <taxon>Pseudomonadati</taxon>
        <taxon>Pseudomonadota</taxon>
        <taxon>Gammaproteobacteria</taxon>
        <taxon>Oceanospirillales</taxon>
        <taxon>Halomonadaceae</taxon>
        <taxon>Halomonas</taxon>
    </lineage>
</organism>
<dbReference type="PANTHER" id="PTHR43750:SF2">
    <property type="entry name" value="UDP-GLUCOSE 6-DEHYDROGENASE"/>
    <property type="match status" value="1"/>
</dbReference>
<dbReference type="PANTHER" id="PTHR43750">
    <property type="entry name" value="UDP-GLUCOSE 6-DEHYDROGENASE TUAD"/>
    <property type="match status" value="1"/>
</dbReference>
<dbReference type="InterPro" id="IPR001732">
    <property type="entry name" value="UDP-Glc/GDP-Man_DH_N"/>
</dbReference>
<gene>
    <name evidence="9" type="ORF">K1Y77_11100</name>
</gene>
<accession>A0ABY6JLH8</accession>
<name>A0ABY6JLH8_9GAMM</name>
<evidence type="ECO:0000313" key="10">
    <source>
        <dbReference type="Proteomes" id="UP001163082"/>
    </source>
</evidence>
<dbReference type="Gene3D" id="1.10.1040.10">
    <property type="entry name" value="N-(1-d-carboxylethyl)-l-norvaline Dehydrogenase, domain 2"/>
    <property type="match status" value="1"/>
</dbReference>
<dbReference type="RefSeq" id="WP_264428472.1">
    <property type="nucleotide sequence ID" value="NZ_CP080627.1"/>
</dbReference>
<dbReference type="PIRSF" id="PIRSF000124">
    <property type="entry name" value="UDPglc_GDPman_dh"/>
    <property type="match status" value="1"/>
</dbReference>
<evidence type="ECO:0000256" key="2">
    <source>
        <dbReference type="ARBA" id="ARBA00006601"/>
    </source>
</evidence>
<dbReference type="InterPro" id="IPR036220">
    <property type="entry name" value="UDP-Glc/GDP-Man_DH_C_sf"/>
</dbReference>
<evidence type="ECO:0000256" key="7">
    <source>
        <dbReference type="PIRNR" id="PIRNR000124"/>
    </source>
</evidence>
<keyword evidence="5 7" id="KW-0520">NAD</keyword>
<dbReference type="SUPFAM" id="SSF51735">
    <property type="entry name" value="NAD(P)-binding Rossmann-fold domains"/>
    <property type="match status" value="1"/>
</dbReference>
<dbReference type="SUPFAM" id="SSF52413">
    <property type="entry name" value="UDP-glucose/GDP-mannose dehydrogenase C-terminal domain"/>
    <property type="match status" value="1"/>
</dbReference>
<evidence type="ECO:0000256" key="1">
    <source>
        <dbReference type="ARBA" id="ARBA00004701"/>
    </source>
</evidence>
<dbReference type="InterPro" id="IPR036291">
    <property type="entry name" value="NAD(P)-bd_dom_sf"/>
</dbReference>
<keyword evidence="10" id="KW-1185">Reference proteome</keyword>
<dbReference type="SUPFAM" id="SSF48179">
    <property type="entry name" value="6-phosphogluconate dehydrogenase C-terminal domain-like"/>
    <property type="match status" value="1"/>
</dbReference>
<evidence type="ECO:0000256" key="6">
    <source>
        <dbReference type="ARBA" id="ARBA00047473"/>
    </source>
</evidence>
<dbReference type="InterPro" id="IPR028357">
    <property type="entry name" value="UDPglc_DH_bac"/>
</dbReference>
<evidence type="ECO:0000256" key="3">
    <source>
        <dbReference type="ARBA" id="ARBA00012954"/>
    </source>
</evidence>
<dbReference type="Gene3D" id="3.40.50.720">
    <property type="entry name" value="NAD(P)-binding Rossmann-like Domain"/>
    <property type="match status" value="2"/>
</dbReference>
<dbReference type="EMBL" id="CP080627">
    <property type="protein sequence ID" value="UYV18033.1"/>
    <property type="molecule type" value="Genomic_DNA"/>
</dbReference>
<comment type="pathway">
    <text evidence="1">Nucleotide-sugar biosynthesis; UDP-alpha-D-glucuronate biosynthesis; UDP-alpha-D-glucuronate from UDP-alpha-D-glucose: step 1/1.</text>
</comment>
<reference evidence="9 10" key="1">
    <citation type="journal article" date="2022" name="Antonie Van Leeuwenhoek">
        <title>Whole genome sequencing of the halophilic Halomonas qaidamensis XH36, a novel species strain with high ectoine production.</title>
        <authorList>
            <person name="Zhang T."/>
            <person name="Cui T."/>
            <person name="Cao Y."/>
            <person name="Li Y."/>
            <person name="Li F."/>
            <person name="Zhu D."/>
            <person name="Xing J."/>
        </authorList>
    </citation>
    <scope>NUCLEOTIDE SEQUENCE [LARGE SCALE GENOMIC DNA]</scope>
    <source>
        <strain evidence="9 10">XH36</strain>
    </source>
</reference>
<dbReference type="InterPro" id="IPR008927">
    <property type="entry name" value="6-PGluconate_DH-like_C_sf"/>
</dbReference>
<dbReference type="InterPro" id="IPR014027">
    <property type="entry name" value="UDP-Glc/GDP-Man_DH_C"/>
</dbReference>
<dbReference type="Pfam" id="PF03720">
    <property type="entry name" value="UDPG_MGDP_dh_C"/>
    <property type="match status" value="1"/>
</dbReference>
<evidence type="ECO:0000256" key="5">
    <source>
        <dbReference type="ARBA" id="ARBA00023027"/>
    </source>
</evidence>
<dbReference type="Pfam" id="PF03721">
    <property type="entry name" value="UDPG_MGDP_dh_N"/>
    <property type="match status" value="1"/>
</dbReference>
<dbReference type="Pfam" id="PF00984">
    <property type="entry name" value="UDPG_MGDP_dh"/>
    <property type="match status" value="1"/>
</dbReference>
<proteinExistence type="inferred from homology"/>
<dbReference type="EC" id="1.1.1.22" evidence="3 7"/>
<dbReference type="InterPro" id="IPR014026">
    <property type="entry name" value="UDP-Glc/GDP-Man_DH_dimer"/>
</dbReference>
<sequence length="388" mass="43156">MKIAVAGTGYVGLSNAMLLAQHHEVVAVDIVPEKVEMLNNRVSPIEDAEISAFLAREDLHFTATLDAEAAYQGAAFVIIATPTDYDPETNYFNTKSVEAVINQVMAINPDAVMVIKSTVPVGFTTETAERFNTQNLLFSPEFLREGKALHDNLYPSRIIVGERSERAATFAELLKQGAIKQDIDVLLTNSTEAEAIKLFANTYLAMRVAYFNELDTYAESHGLDAKQIIEGVGLDPRIGKHYNNPSFGYGGYCLPKDTKQLLANYQDVPSNMIQAIVEANRTRKDFIAESVLRRNPEVVGVYRLIMKTGSDNFRASAMQGVMKRLKAKGIEVVVFEPALDADEFFHSKVMRDFDAFKEKSDVILANRMVDELQDVADKVYTRDLFGSD</sequence>
<evidence type="ECO:0000259" key="8">
    <source>
        <dbReference type="SMART" id="SM00984"/>
    </source>
</evidence>
<dbReference type="SMART" id="SM00984">
    <property type="entry name" value="UDPG_MGDP_dh_C"/>
    <property type="match status" value="1"/>
</dbReference>
<evidence type="ECO:0000256" key="4">
    <source>
        <dbReference type="ARBA" id="ARBA00023002"/>
    </source>
</evidence>
<dbReference type="PIRSF" id="PIRSF500134">
    <property type="entry name" value="UDPglc_DH_bac"/>
    <property type="match status" value="1"/>
</dbReference>
<dbReference type="InterPro" id="IPR013328">
    <property type="entry name" value="6PGD_dom2"/>
</dbReference>
<comment type="catalytic activity">
    <reaction evidence="6 7">
        <text>UDP-alpha-D-glucose + 2 NAD(+) + H2O = UDP-alpha-D-glucuronate + 2 NADH + 3 H(+)</text>
        <dbReference type="Rhea" id="RHEA:23596"/>
        <dbReference type="ChEBI" id="CHEBI:15377"/>
        <dbReference type="ChEBI" id="CHEBI:15378"/>
        <dbReference type="ChEBI" id="CHEBI:57540"/>
        <dbReference type="ChEBI" id="CHEBI:57945"/>
        <dbReference type="ChEBI" id="CHEBI:58052"/>
        <dbReference type="ChEBI" id="CHEBI:58885"/>
        <dbReference type="EC" id="1.1.1.22"/>
    </reaction>
</comment>
<dbReference type="NCBIfam" id="TIGR03026">
    <property type="entry name" value="NDP-sugDHase"/>
    <property type="match status" value="1"/>
</dbReference>
<dbReference type="InterPro" id="IPR017476">
    <property type="entry name" value="UDP-Glc/GDP-Man"/>
</dbReference>
<keyword evidence="4 7" id="KW-0560">Oxidoreductase</keyword>